<comment type="subcellular location">
    <subcellularLocation>
        <location evidence="1 6">Membrane</location>
        <topology evidence="1 6">Multi-pass membrane protein</topology>
    </subcellularLocation>
</comment>
<keyword evidence="6" id="KW-0592">Phosphate transport</keyword>
<evidence type="ECO:0000313" key="9">
    <source>
        <dbReference type="Proteomes" id="UP001387215"/>
    </source>
</evidence>
<evidence type="ECO:0000256" key="2">
    <source>
        <dbReference type="ARBA" id="ARBA00022448"/>
    </source>
</evidence>
<dbReference type="EMBL" id="JBANDL010000002">
    <property type="protein sequence ID" value="MEI2456028.1"/>
    <property type="molecule type" value="Genomic_DNA"/>
</dbReference>
<evidence type="ECO:0000313" key="8">
    <source>
        <dbReference type="EMBL" id="XCO74945.1"/>
    </source>
</evidence>
<dbReference type="EMBL" id="CP159925">
    <property type="protein sequence ID" value="XCO74945.1"/>
    <property type="molecule type" value="Genomic_DNA"/>
</dbReference>
<evidence type="ECO:0000313" key="7">
    <source>
        <dbReference type="EMBL" id="MEI2456028.1"/>
    </source>
</evidence>
<reference evidence="7 9" key="1">
    <citation type="submission" date="2024-02" db="EMBL/GenBank/DDBJ databases">
        <title>Lysobacter Genome Sequencing and Mining.</title>
        <authorList>
            <person name="Bierman J."/>
            <person name="Walker M.C."/>
        </authorList>
    </citation>
    <scope>NUCLEOTIDE SEQUENCE [LARGE SCALE GENOMIC DNA]</scope>
    <source>
        <strain evidence="7 9">PB6250</strain>
    </source>
</reference>
<comment type="caution">
    <text evidence="6">Lacks conserved residue(s) required for the propagation of feature annotation.</text>
</comment>
<keyword evidence="3 6" id="KW-0812">Transmembrane</keyword>
<organism evidence="8">
    <name type="scientific">Lysobacter firmicutimachus</name>
    <dbReference type="NCBI Taxonomy" id="1792846"/>
    <lineage>
        <taxon>Bacteria</taxon>
        <taxon>Pseudomonadati</taxon>
        <taxon>Pseudomonadota</taxon>
        <taxon>Gammaproteobacteria</taxon>
        <taxon>Lysobacterales</taxon>
        <taxon>Lysobacteraceae</taxon>
        <taxon>Lysobacter</taxon>
    </lineage>
</organism>
<evidence type="ECO:0000256" key="4">
    <source>
        <dbReference type="ARBA" id="ARBA00022989"/>
    </source>
</evidence>
<feature type="transmembrane region" description="Helical" evidence="6">
    <location>
        <begin position="348"/>
        <end position="366"/>
    </location>
</feature>
<evidence type="ECO:0000256" key="1">
    <source>
        <dbReference type="ARBA" id="ARBA00004141"/>
    </source>
</evidence>
<dbReference type="GO" id="GO:0035435">
    <property type="term" value="P:phosphate ion transmembrane transport"/>
    <property type="evidence" value="ECO:0007669"/>
    <property type="project" value="TreeGrafter"/>
</dbReference>
<dbReference type="GO" id="GO:0005315">
    <property type="term" value="F:phosphate transmembrane transporter activity"/>
    <property type="evidence" value="ECO:0007669"/>
    <property type="project" value="InterPro"/>
</dbReference>
<keyword evidence="2 6" id="KW-0813">Transport</keyword>
<evidence type="ECO:0000256" key="3">
    <source>
        <dbReference type="ARBA" id="ARBA00022692"/>
    </source>
</evidence>
<dbReference type="Proteomes" id="UP001387215">
    <property type="component" value="Unassembled WGS sequence"/>
</dbReference>
<evidence type="ECO:0000256" key="6">
    <source>
        <dbReference type="RuleBase" id="RU363058"/>
    </source>
</evidence>
<protein>
    <recommendedName>
        <fullName evidence="6">Phosphate transporter</fullName>
    </recommendedName>
</protein>
<dbReference type="RefSeq" id="WP_336132194.1">
    <property type="nucleotide sequence ID" value="NZ_CP159925.1"/>
</dbReference>
<feature type="transmembrane region" description="Helical" evidence="6">
    <location>
        <begin position="44"/>
        <end position="68"/>
    </location>
</feature>
<keyword evidence="5 6" id="KW-0472">Membrane</keyword>
<feature type="transmembrane region" description="Helical" evidence="6">
    <location>
        <begin position="155"/>
        <end position="182"/>
    </location>
</feature>
<dbReference type="Pfam" id="PF01384">
    <property type="entry name" value="PHO4"/>
    <property type="match status" value="1"/>
</dbReference>
<sequence>MLTLVLVVILAALIFEYVNGFHDTANSIATVVATKVLSPMQAVMLAASTNLVGALWGTAVAKTIASGLIDAGVVEVGSQLLLCALLGGIVWNLITWWLGLPSSSSHALIGGLCGAALAAASNNWHAVIWSHPADPIWKSAGVLWKVIVPMVTSPVLGFAAGFLVMGVLFALISGMAASGGLLRRMARPRWVNGFFGKAQLLSAAGMGFAHGMNDAQKTMGIIALALISAQQAGTLDNLPAWLAFLHPSPGAIAHNDIDTWIKLTCAVVMAAGTAAGGWRIIKTLGHKLVKLHPIHGFAAETSAASVIMAASSLGIPVSTTHNISAAIMGVGTAKRFNSIKWTVVEKMIWAWILTIPAAGGIAYGLFELMRLFGWV</sequence>
<feature type="transmembrane region" description="Helical" evidence="6">
    <location>
        <begin position="80"/>
        <end position="98"/>
    </location>
</feature>
<name>A0AAU8MP72_9GAMM</name>
<comment type="similarity">
    <text evidence="6">Belongs to the inorganic phosphate transporter (PiT) (TC 2.A.20) family.</text>
</comment>
<gene>
    <name evidence="8" type="ORF">ABU614_21750</name>
    <name evidence="7" type="ORF">V2J18_15275</name>
</gene>
<proteinExistence type="inferred from homology"/>
<evidence type="ECO:0000256" key="5">
    <source>
        <dbReference type="ARBA" id="ARBA00023136"/>
    </source>
</evidence>
<dbReference type="PANTHER" id="PTHR11101:SF80">
    <property type="entry name" value="PHOSPHATE TRANSPORTER"/>
    <property type="match status" value="1"/>
</dbReference>
<dbReference type="InterPro" id="IPR001204">
    <property type="entry name" value="Phos_transporter"/>
</dbReference>
<accession>A0AAU8MP72</accession>
<keyword evidence="9" id="KW-1185">Reference proteome</keyword>
<dbReference type="PANTHER" id="PTHR11101">
    <property type="entry name" value="PHOSPHATE TRANSPORTER"/>
    <property type="match status" value="1"/>
</dbReference>
<reference evidence="8" key="2">
    <citation type="submission" date="2024-06" db="EMBL/GenBank/DDBJ databases">
        <authorList>
            <person name="Li S."/>
        </authorList>
    </citation>
    <scope>NUCLEOTIDE SEQUENCE</scope>
    <source>
        <strain evidence="8">SR10</strain>
    </source>
</reference>
<keyword evidence="4 6" id="KW-1133">Transmembrane helix</keyword>
<dbReference type="GO" id="GO:0016020">
    <property type="term" value="C:membrane"/>
    <property type="evidence" value="ECO:0007669"/>
    <property type="project" value="UniProtKB-SubCell"/>
</dbReference>
<dbReference type="AlphaFoldDB" id="A0AAU8MP72"/>